<name>A0A0A1GR68_9LACO</name>
<reference evidence="2 3" key="1">
    <citation type="submission" date="2014-11" db="EMBL/GenBank/DDBJ databases">
        <title>Complete genome sequence and analysis of Lactobacillus hokkaidonensis LOOC260T.</title>
        <authorList>
            <person name="Tanizawa Y."/>
            <person name="Tohno M."/>
            <person name="Kaminuma E."/>
            <person name="Nakamura Y."/>
            <person name="Arita M."/>
        </authorList>
    </citation>
    <scope>NUCLEOTIDE SEQUENCE [LARGE SCALE GENOMIC DNA]</scope>
    <source>
        <strain evidence="2 3">LOOC260</strain>
    </source>
</reference>
<feature type="region of interest" description="Disordered" evidence="1">
    <location>
        <begin position="58"/>
        <end position="77"/>
    </location>
</feature>
<dbReference type="Proteomes" id="UP000031620">
    <property type="component" value="Chromosome"/>
</dbReference>
<feature type="compositionally biased region" description="Polar residues" evidence="1">
    <location>
        <begin position="58"/>
        <end position="68"/>
    </location>
</feature>
<sequence>MPWCKQRIHDSLGLANDVFVAYTLGICWTQHISAIKINRVVLKISIYFKIKLKNYQNRKSDQQNGFNSRNRRFTQCR</sequence>
<organism evidence="2 3">
    <name type="scientific">Paucilactobacillus hokkaidonensis JCM 18461</name>
    <dbReference type="NCBI Taxonomy" id="1291742"/>
    <lineage>
        <taxon>Bacteria</taxon>
        <taxon>Bacillati</taxon>
        <taxon>Bacillota</taxon>
        <taxon>Bacilli</taxon>
        <taxon>Lactobacillales</taxon>
        <taxon>Lactobacillaceae</taxon>
        <taxon>Paucilactobacillus</taxon>
    </lineage>
</organism>
<evidence type="ECO:0000256" key="1">
    <source>
        <dbReference type="SAM" id="MobiDB-lite"/>
    </source>
</evidence>
<dbReference type="KEGG" id="lho:LOOC260_102140"/>
<dbReference type="EMBL" id="AP014680">
    <property type="protein sequence ID" value="BAP84792.1"/>
    <property type="molecule type" value="Genomic_DNA"/>
</dbReference>
<protein>
    <submittedName>
        <fullName evidence="2">Uncharacterized protein</fullName>
    </submittedName>
</protein>
<dbReference type="AlphaFoldDB" id="A0A0A1GR68"/>
<accession>A0A0A1GR68</accession>
<proteinExistence type="predicted"/>
<evidence type="ECO:0000313" key="2">
    <source>
        <dbReference type="EMBL" id="BAP84792.1"/>
    </source>
</evidence>
<gene>
    <name evidence="2" type="ORF">LOOC260_102140</name>
</gene>
<dbReference type="HOGENOM" id="CLU_2633613_0_0_9"/>
<evidence type="ECO:0000313" key="3">
    <source>
        <dbReference type="Proteomes" id="UP000031620"/>
    </source>
</evidence>